<dbReference type="eggNOG" id="COG1593">
    <property type="taxonomic scope" value="Bacteria"/>
</dbReference>
<feature type="transmembrane region" description="Helical" evidence="7">
    <location>
        <begin position="246"/>
        <end position="264"/>
    </location>
</feature>
<evidence type="ECO:0000256" key="3">
    <source>
        <dbReference type="ARBA" id="ARBA00022519"/>
    </source>
</evidence>
<dbReference type="STRING" id="1123501.Wenmar_01402"/>
<keyword evidence="5 7" id="KW-1133">Transmembrane helix</keyword>
<keyword evidence="7" id="KW-0813">Transport</keyword>
<dbReference type="InterPro" id="IPR010656">
    <property type="entry name" value="DctM"/>
</dbReference>
<feature type="transmembrane region" description="Helical" evidence="7">
    <location>
        <begin position="276"/>
        <end position="300"/>
    </location>
</feature>
<keyword evidence="2" id="KW-1003">Cell membrane</keyword>
<comment type="similarity">
    <text evidence="7">Belongs to the TRAP transporter large permease family.</text>
</comment>
<dbReference type="OrthoDB" id="9790209at2"/>
<dbReference type="Proteomes" id="UP000035100">
    <property type="component" value="Unassembled WGS sequence"/>
</dbReference>
<keyword evidence="10" id="KW-1185">Reference proteome</keyword>
<evidence type="ECO:0000256" key="1">
    <source>
        <dbReference type="ARBA" id="ARBA00004429"/>
    </source>
</evidence>
<evidence type="ECO:0000256" key="6">
    <source>
        <dbReference type="ARBA" id="ARBA00023136"/>
    </source>
</evidence>
<feature type="transmembrane region" description="Helical" evidence="7">
    <location>
        <begin position="30"/>
        <end position="52"/>
    </location>
</feature>
<protein>
    <recommendedName>
        <fullName evidence="7">TRAP transporter large permease protein</fullName>
    </recommendedName>
</protein>
<dbReference type="PANTHER" id="PTHR33362:SF5">
    <property type="entry name" value="C4-DICARBOXYLATE TRAP TRANSPORTER LARGE PERMEASE PROTEIN DCTM"/>
    <property type="match status" value="1"/>
</dbReference>
<dbReference type="PIRSF" id="PIRSF006066">
    <property type="entry name" value="HI0050"/>
    <property type="match status" value="1"/>
</dbReference>
<evidence type="ECO:0000313" key="10">
    <source>
        <dbReference type="Proteomes" id="UP000035100"/>
    </source>
</evidence>
<feature type="transmembrane region" description="Helical" evidence="7">
    <location>
        <begin position="306"/>
        <end position="330"/>
    </location>
</feature>
<comment type="function">
    <text evidence="7">Part of the tripartite ATP-independent periplasmic (TRAP) transport system.</text>
</comment>
<dbReference type="RefSeq" id="WP_018301236.1">
    <property type="nucleotide sequence ID" value="NZ_KB902276.1"/>
</dbReference>
<dbReference type="Pfam" id="PF06808">
    <property type="entry name" value="DctM"/>
    <property type="match status" value="1"/>
</dbReference>
<reference evidence="9 10" key="1">
    <citation type="submission" date="2013-01" db="EMBL/GenBank/DDBJ databases">
        <authorList>
            <person name="Fiebig A."/>
            <person name="Goeker M."/>
            <person name="Klenk H.-P.P."/>
        </authorList>
    </citation>
    <scope>NUCLEOTIDE SEQUENCE [LARGE SCALE GENOMIC DNA]</scope>
    <source>
        <strain evidence="9 10">DSM 24838</strain>
    </source>
</reference>
<accession>A0A0D0QC11</accession>
<feature type="transmembrane region" description="Helical" evidence="7">
    <location>
        <begin position="402"/>
        <end position="426"/>
    </location>
</feature>
<feature type="transmembrane region" description="Helical" evidence="7">
    <location>
        <begin position="361"/>
        <end position="390"/>
    </location>
</feature>
<keyword evidence="3 7" id="KW-0997">Cell inner membrane</keyword>
<feature type="transmembrane region" description="Helical" evidence="7">
    <location>
        <begin position="101"/>
        <end position="125"/>
    </location>
</feature>
<dbReference type="PANTHER" id="PTHR33362">
    <property type="entry name" value="SIALIC ACID TRAP TRANSPORTER PERMEASE PROTEIN SIAT-RELATED"/>
    <property type="match status" value="1"/>
</dbReference>
<dbReference type="GO" id="GO:0005886">
    <property type="term" value="C:plasma membrane"/>
    <property type="evidence" value="ECO:0007669"/>
    <property type="project" value="UniProtKB-SubCell"/>
</dbReference>
<evidence type="ECO:0000259" key="8">
    <source>
        <dbReference type="Pfam" id="PF06808"/>
    </source>
</evidence>
<feature type="transmembrane region" description="Helical" evidence="7">
    <location>
        <begin position="64"/>
        <end position="81"/>
    </location>
</feature>
<evidence type="ECO:0000256" key="4">
    <source>
        <dbReference type="ARBA" id="ARBA00022692"/>
    </source>
</evidence>
<comment type="caution">
    <text evidence="9">The sequence shown here is derived from an EMBL/GenBank/DDBJ whole genome shotgun (WGS) entry which is preliminary data.</text>
</comment>
<feature type="transmembrane region" description="Helical" evidence="7">
    <location>
        <begin position="337"/>
        <end position="355"/>
    </location>
</feature>
<evidence type="ECO:0000256" key="7">
    <source>
        <dbReference type="RuleBase" id="RU369079"/>
    </source>
</evidence>
<comment type="subcellular location">
    <subcellularLocation>
        <location evidence="1 7">Cell inner membrane</location>
        <topology evidence="1 7">Multi-pass membrane protein</topology>
    </subcellularLocation>
</comment>
<dbReference type="AlphaFoldDB" id="A0A0D0QC11"/>
<dbReference type="PATRIC" id="fig|1123501.6.peg.1489"/>
<evidence type="ECO:0000256" key="5">
    <source>
        <dbReference type="ARBA" id="ARBA00022989"/>
    </source>
</evidence>
<dbReference type="InterPro" id="IPR004681">
    <property type="entry name" value="TRAP_DctM"/>
</dbReference>
<keyword evidence="6 7" id="KW-0472">Membrane</keyword>
<feature type="transmembrane region" description="Helical" evidence="7">
    <location>
        <begin position="220"/>
        <end position="240"/>
    </location>
</feature>
<gene>
    <name evidence="9" type="ORF">Wenmar_01402</name>
</gene>
<proteinExistence type="inferred from homology"/>
<comment type="subunit">
    <text evidence="7">The complex comprises the extracytoplasmic solute receptor protein and the two transmembrane proteins.</text>
</comment>
<sequence length="431" mass="45436">MSEADLVALVGFLALFGMMAVRVPVGIAMGLVGVGGFAAIAGWGPALNQLAISPLRTVTDYNTSLIPMFVLMGVFATRTGISSELFRAGQAWMGHHKGGLALATISACAGFAAISGSSVATAATMSKVALPEMKRAGYSDRLATGTIAGGGTLGILIPPSVVLAVYAYITEQDVGQLFIAGVVPGLLAIVMYMLTVRFGFGRELPRGERTDWAGRWRSLAGIWAVALLFVAIIGGIYLGVVTPTEAAGAGAVLTALIGVLRGRLGWRAMRESLVEALRTSVAIYTILIGAMLFGYFLAITQTPQKITAWLAALDLGAYPTLALILVFFLLMGCILDAMAMIILLVPIVFPVIQQLGFDPIWFGIIVVMTVELGLITPPIGMNVFVINAIARETSLLTIFRGVLPFVAVDILRLVILVALPAIVLWLPRTMG</sequence>
<feature type="transmembrane region" description="Helical" evidence="7">
    <location>
        <begin position="175"/>
        <end position="200"/>
    </location>
</feature>
<evidence type="ECO:0000313" key="9">
    <source>
        <dbReference type="EMBL" id="KIQ69832.1"/>
    </source>
</evidence>
<feature type="domain" description="TRAP C4-dicarboxylate transport system permease DctM subunit" evidence="8">
    <location>
        <begin position="12"/>
        <end position="422"/>
    </location>
</feature>
<feature type="transmembrane region" description="Helical" evidence="7">
    <location>
        <begin position="146"/>
        <end position="169"/>
    </location>
</feature>
<dbReference type="GO" id="GO:0022857">
    <property type="term" value="F:transmembrane transporter activity"/>
    <property type="evidence" value="ECO:0007669"/>
    <property type="project" value="UniProtKB-UniRule"/>
</dbReference>
<name>A0A0D0QC11_9RHOB</name>
<keyword evidence="4 7" id="KW-0812">Transmembrane</keyword>
<dbReference type="EMBL" id="AONG01000008">
    <property type="protein sequence ID" value="KIQ69832.1"/>
    <property type="molecule type" value="Genomic_DNA"/>
</dbReference>
<evidence type="ECO:0000256" key="2">
    <source>
        <dbReference type="ARBA" id="ARBA00022475"/>
    </source>
</evidence>
<organism evidence="9 10">
    <name type="scientific">Wenxinia marina DSM 24838</name>
    <dbReference type="NCBI Taxonomy" id="1123501"/>
    <lineage>
        <taxon>Bacteria</taxon>
        <taxon>Pseudomonadati</taxon>
        <taxon>Pseudomonadota</taxon>
        <taxon>Alphaproteobacteria</taxon>
        <taxon>Rhodobacterales</taxon>
        <taxon>Roseobacteraceae</taxon>
        <taxon>Wenxinia</taxon>
    </lineage>
</organism>
<dbReference type="NCBIfam" id="TIGR00786">
    <property type="entry name" value="dctM"/>
    <property type="match status" value="1"/>
</dbReference>